<dbReference type="EMBL" id="FQWB01000003">
    <property type="protein sequence ID" value="SHG29045.1"/>
    <property type="molecule type" value="Genomic_DNA"/>
</dbReference>
<dbReference type="AlphaFoldDB" id="A0A1M5ILA8"/>
<sequence length="44" mass="5173">MPEQTNPYLRQKEDSLITLTLSVVVMLLWFLPFCFAQDEVLELT</sequence>
<protein>
    <submittedName>
        <fullName evidence="2">Uncharacterized protein</fullName>
    </submittedName>
</protein>
<keyword evidence="1" id="KW-1133">Transmembrane helix</keyword>
<reference evidence="3" key="1">
    <citation type="submission" date="2016-11" db="EMBL/GenBank/DDBJ databases">
        <authorList>
            <person name="Varghese N."/>
            <person name="Submissions S."/>
        </authorList>
    </citation>
    <scope>NUCLEOTIDE SEQUENCE [LARGE SCALE GENOMIC DNA]</scope>
    <source>
        <strain evidence="3">DSM 19978</strain>
    </source>
</reference>
<evidence type="ECO:0000313" key="2">
    <source>
        <dbReference type="EMBL" id="SHG29045.1"/>
    </source>
</evidence>
<evidence type="ECO:0000256" key="1">
    <source>
        <dbReference type="SAM" id="Phobius"/>
    </source>
</evidence>
<organism evidence="2 3">
    <name type="scientific">Flavobacterium fluvii</name>
    <dbReference type="NCBI Taxonomy" id="468056"/>
    <lineage>
        <taxon>Bacteria</taxon>
        <taxon>Pseudomonadati</taxon>
        <taxon>Bacteroidota</taxon>
        <taxon>Flavobacteriia</taxon>
        <taxon>Flavobacteriales</taxon>
        <taxon>Flavobacteriaceae</taxon>
        <taxon>Flavobacterium</taxon>
    </lineage>
</organism>
<evidence type="ECO:0000313" key="3">
    <source>
        <dbReference type="Proteomes" id="UP000184516"/>
    </source>
</evidence>
<gene>
    <name evidence="2" type="ORF">SAMN05443549_103144</name>
</gene>
<proteinExistence type="predicted"/>
<keyword evidence="1" id="KW-0472">Membrane</keyword>
<keyword evidence="3" id="KW-1185">Reference proteome</keyword>
<feature type="transmembrane region" description="Helical" evidence="1">
    <location>
        <begin position="16"/>
        <end position="36"/>
    </location>
</feature>
<name>A0A1M5ILA8_9FLAO</name>
<dbReference type="Proteomes" id="UP000184516">
    <property type="component" value="Unassembled WGS sequence"/>
</dbReference>
<keyword evidence="1" id="KW-0812">Transmembrane</keyword>
<accession>A0A1M5ILA8</accession>